<gene>
    <name evidence="2" type="ORF">GAGA_3393</name>
</gene>
<organism evidence="2 3">
    <name type="scientific">Paraglaciecola agarilytica NO2</name>
    <dbReference type="NCBI Taxonomy" id="1125747"/>
    <lineage>
        <taxon>Bacteria</taxon>
        <taxon>Pseudomonadati</taxon>
        <taxon>Pseudomonadota</taxon>
        <taxon>Gammaproteobacteria</taxon>
        <taxon>Alteromonadales</taxon>
        <taxon>Alteromonadaceae</taxon>
        <taxon>Paraglaciecola</taxon>
    </lineage>
</organism>
<name>A0ABQ0IAA3_9ALTE</name>
<evidence type="ECO:0000313" key="3">
    <source>
        <dbReference type="Proteomes" id="UP000008372"/>
    </source>
</evidence>
<proteinExistence type="predicted"/>
<dbReference type="PANTHER" id="PTHR43002">
    <property type="entry name" value="GLYCOGEN DEBRANCHING ENZYME"/>
    <property type="match status" value="1"/>
</dbReference>
<dbReference type="Gene3D" id="3.20.20.80">
    <property type="entry name" value="Glycosidases"/>
    <property type="match status" value="1"/>
</dbReference>
<dbReference type="InterPro" id="IPR013780">
    <property type="entry name" value="Glyco_hydro_b"/>
</dbReference>
<dbReference type="EMBL" id="BAEK01000054">
    <property type="protein sequence ID" value="GAC06227.1"/>
    <property type="molecule type" value="Genomic_DNA"/>
</dbReference>
<keyword evidence="1" id="KW-0378">Hydrolase</keyword>
<dbReference type="SUPFAM" id="SSF51011">
    <property type="entry name" value="Glycosyl hydrolase domain"/>
    <property type="match status" value="1"/>
</dbReference>
<evidence type="ECO:0008006" key="4">
    <source>
        <dbReference type="Google" id="ProtNLM"/>
    </source>
</evidence>
<evidence type="ECO:0000256" key="1">
    <source>
        <dbReference type="ARBA" id="ARBA00023295"/>
    </source>
</evidence>
<sequence length="197" mass="22487">MMATLLLARGVPMMLGGDEMRRSQQGNNNAYCQDNPVSWYDWSFLKQNHALFEFVRNLITLRKRFPVLSEQRFYSESTIQWFGQNHQELPVWEAREGILGCVIDADPSNQVRLSVLFNASERAIHFRLPPSLHGNAWRLLISTSDTNSMAPKSSDQNTGEGHANTYVLDENSLSVLVDSCKLSDFEPFDNRDTEELS</sequence>
<dbReference type="InterPro" id="IPR017853">
    <property type="entry name" value="GH"/>
</dbReference>
<keyword evidence="3" id="KW-1185">Reference proteome</keyword>
<protein>
    <recommendedName>
        <fullName evidence="4">Glycogen operon protein GlgX</fullName>
    </recommendedName>
</protein>
<evidence type="ECO:0000313" key="2">
    <source>
        <dbReference type="EMBL" id="GAC06227.1"/>
    </source>
</evidence>
<comment type="caution">
    <text evidence="2">The sequence shown here is derived from an EMBL/GenBank/DDBJ whole genome shotgun (WGS) entry which is preliminary data.</text>
</comment>
<accession>A0ABQ0IAA3</accession>
<dbReference type="Proteomes" id="UP000008372">
    <property type="component" value="Unassembled WGS sequence"/>
</dbReference>
<dbReference type="Gene3D" id="2.60.40.1180">
    <property type="entry name" value="Golgi alpha-mannosidase II"/>
    <property type="match status" value="1"/>
</dbReference>
<reference evidence="2 3" key="1">
    <citation type="journal article" date="2014" name="Environ. Microbiol.">
        <title>Comparative genomics of the marine bacterial genus Glaciecola reveals the high degree of genomic diversity and genomic characteristic for cold adaptation.</title>
        <authorList>
            <person name="Qin Q.L."/>
            <person name="Xie B.B."/>
            <person name="Yu Y."/>
            <person name="Shu Y.L."/>
            <person name="Rong J.C."/>
            <person name="Zhang Y.J."/>
            <person name="Zhao D.L."/>
            <person name="Chen X.L."/>
            <person name="Zhang X.Y."/>
            <person name="Chen B."/>
            <person name="Zhou B.C."/>
            <person name="Zhang Y.Z."/>
        </authorList>
    </citation>
    <scope>NUCLEOTIDE SEQUENCE [LARGE SCALE GENOMIC DNA]</scope>
    <source>
        <strain evidence="2 3">NO2</strain>
    </source>
</reference>
<dbReference type="SUPFAM" id="SSF51445">
    <property type="entry name" value="(Trans)glycosidases"/>
    <property type="match status" value="1"/>
</dbReference>
<keyword evidence="1" id="KW-0326">Glycosidase</keyword>